<evidence type="ECO:0000313" key="9">
    <source>
        <dbReference type="Proteomes" id="UP000272908"/>
    </source>
</evidence>
<evidence type="ECO:0000313" key="8">
    <source>
        <dbReference type="EMBL" id="SUZ32035.1"/>
    </source>
</evidence>
<dbReference type="Proteomes" id="UP000272908">
    <property type="component" value="Unassembled WGS sequence"/>
</dbReference>
<dbReference type="AlphaFoldDB" id="A0A3B0M7S2"/>
<protein>
    <submittedName>
        <fullName evidence="8">Energy-coupling factor transporter transmembrane protein EcfT</fullName>
    </submittedName>
</protein>
<dbReference type="GO" id="GO:0005886">
    <property type="term" value="C:plasma membrane"/>
    <property type="evidence" value="ECO:0007669"/>
    <property type="project" value="UniProtKB-ARBA"/>
</dbReference>
<dbReference type="InterPro" id="IPR003339">
    <property type="entry name" value="ABC/ECF_trnsptr_transmembrane"/>
</dbReference>
<name>A0A3B0M7S2_9RHOB</name>
<evidence type="ECO:0000256" key="1">
    <source>
        <dbReference type="ARBA" id="ARBA00004141"/>
    </source>
</evidence>
<comment type="subcellular location">
    <subcellularLocation>
        <location evidence="1">Membrane</location>
        <topology evidence="1">Multi-pass membrane protein</topology>
    </subcellularLocation>
</comment>
<dbReference type="Pfam" id="PF02361">
    <property type="entry name" value="CbiQ"/>
    <property type="match status" value="1"/>
</dbReference>
<accession>A0A3B0M7S2</accession>
<dbReference type="RefSeq" id="WP_121094740.1">
    <property type="nucleotide sequence ID" value="NZ_UIHC01000014.1"/>
</dbReference>
<feature type="transmembrane region" description="Helical" evidence="7">
    <location>
        <begin position="87"/>
        <end position="108"/>
    </location>
</feature>
<evidence type="ECO:0000256" key="4">
    <source>
        <dbReference type="ARBA" id="ARBA00022692"/>
    </source>
</evidence>
<feature type="transmembrane region" description="Helical" evidence="7">
    <location>
        <begin position="12"/>
        <end position="43"/>
    </location>
</feature>
<dbReference type="InterPro" id="IPR051611">
    <property type="entry name" value="ECF_transporter_component"/>
</dbReference>
<dbReference type="EMBL" id="UIHC01000014">
    <property type="protein sequence ID" value="SUZ32035.1"/>
    <property type="molecule type" value="Genomic_DNA"/>
</dbReference>
<dbReference type="PANTHER" id="PTHR34857">
    <property type="entry name" value="SLL0384 PROTEIN"/>
    <property type="match status" value="1"/>
</dbReference>
<sequence>MPDSIGPRARILASLVLAFAVSAVNSVAMLPVLALLAGAALWLGRAPWRRFRAPVALALAFVLGLGLSLGDSTVLRLGPVPLYAEGLQAGAMIAVRMLTIVALVWALLGRLSPLQLAQGLRGLHLPALITDMTMLTLRYLNEVRAELARAELARRLRAGPTGWRALPDRALILAASLIRAQDRAERLWAAMRLRGHGASHPVAGIGMGELAALALAVACAAALIWLDRAA</sequence>
<evidence type="ECO:0000256" key="7">
    <source>
        <dbReference type="SAM" id="Phobius"/>
    </source>
</evidence>
<feature type="transmembrane region" description="Helical" evidence="7">
    <location>
        <begin position="202"/>
        <end position="226"/>
    </location>
</feature>
<keyword evidence="3" id="KW-1003">Cell membrane</keyword>
<keyword evidence="4 7" id="KW-0812">Transmembrane</keyword>
<dbReference type="OrthoDB" id="7872653at2"/>
<keyword evidence="6 7" id="KW-0472">Membrane</keyword>
<reference evidence="9" key="1">
    <citation type="submission" date="2018-08" db="EMBL/GenBank/DDBJ databases">
        <authorList>
            <person name="Rodrigo-Torres L."/>
            <person name="Arahal R. D."/>
            <person name="Lucena T."/>
        </authorList>
    </citation>
    <scope>NUCLEOTIDE SEQUENCE [LARGE SCALE GENOMIC DNA]</scope>
    <source>
        <strain evidence="9">CECT 7235</strain>
    </source>
</reference>
<dbReference type="PANTHER" id="PTHR34857:SF2">
    <property type="entry name" value="SLL0384 PROTEIN"/>
    <property type="match status" value="1"/>
</dbReference>
<comment type="similarity">
    <text evidence="2">Belongs to the CbiQ family.</text>
</comment>
<evidence type="ECO:0000256" key="5">
    <source>
        <dbReference type="ARBA" id="ARBA00022989"/>
    </source>
</evidence>
<evidence type="ECO:0000256" key="3">
    <source>
        <dbReference type="ARBA" id="ARBA00022475"/>
    </source>
</evidence>
<evidence type="ECO:0000256" key="6">
    <source>
        <dbReference type="ARBA" id="ARBA00023136"/>
    </source>
</evidence>
<gene>
    <name evidence="8" type="primary">ecfT</name>
    <name evidence="8" type="ORF">ROE7235_01786</name>
</gene>
<feature type="transmembrane region" description="Helical" evidence="7">
    <location>
        <begin position="55"/>
        <end position="75"/>
    </location>
</feature>
<evidence type="ECO:0000256" key="2">
    <source>
        <dbReference type="ARBA" id="ARBA00008564"/>
    </source>
</evidence>
<proteinExistence type="inferred from homology"/>
<organism evidence="8 9">
    <name type="scientific">Roseinatronobacter ekhonensis</name>
    <dbReference type="NCBI Taxonomy" id="254356"/>
    <lineage>
        <taxon>Bacteria</taxon>
        <taxon>Pseudomonadati</taxon>
        <taxon>Pseudomonadota</taxon>
        <taxon>Alphaproteobacteria</taxon>
        <taxon>Rhodobacterales</taxon>
        <taxon>Paracoccaceae</taxon>
        <taxon>Roseinatronobacter</taxon>
    </lineage>
</organism>
<keyword evidence="5 7" id="KW-1133">Transmembrane helix</keyword>
<dbReference type="CDD" id="cd16914">
    <property type="entry name" value="EcfT"/>
    <property type="match status" value="1"/>
</dbReference>
<keyword evidence="9" id="KW-1185">Reference proteome</keyword>